<organism evidence="1 2">
    <name type="scientific">Kangiella taiwanensis</name>
    <dbReference type="NCBI Taxonomy" id="1079179"/>
    <lineage>
        <taxon>Bacteria</taxon>
        <taxon>Pseudomonadati</taxon>
        <taxon>Pseudomonadota</taxon>
        <taxon>Gammaproteobacteria</taxon>
        <taxon>Kangiellales</taxon>
        <taxon>Kangiellaceae</taxon>
        <taxon>Kangiella</taxon>
    </lineage>
</organism>
<protein>
    <submittedName>
        <fullName evidence="1">Uncharacterized protein</fullName>
    </submittedName>
</protein>
<evidence type="ECO:0000313" key="1">
    <source>
        <dbReference type="EMBL" id="GAA4344048.1"/>
    </source>
</evidence>
<evidence type="ECO:0000313" key="2">
    <source>
        <dbReference type="Proteomes" id="UP001501294"/>
    </source>
</evidence>
<dbReference type="Proteomes" id="UP001501294">
    <property type="component" value="Unassembled WGS sequence"/>
</dbReference>
<dbReference type="RefSeq" id="WP_223577356.1">
    <property type="nucleotide sequence ID" value="NZ_BAABFU010000001.1"/>
</dbReference>
<gene>
    <name evidence="1" type="ORF">GCM10023150_03080</name>
</gene>
<keyword evidence="2" id="KW-1185">Reference proteome</keyword>
<proteinExistence type="predicted"/>
<comment type="caution">
    <text evidence="1">The sequence shown here is derived from an EMBL/GenBank/DDBJ whole genome shotgun (WGS) entry which is preliminary data.</text>
</comment>
<dbReference type="EMBL" id="BAABFU010000001">
    <property type="protein sequence ID" value="GAA4344048.1"/>
    <property type="molecule type" value="Genomic_DNA"/>
</dbReference>
<name>A0ABP8HT66_9GAMM</name>
<reference evidence="2" key="1">
    <citation type="journal article" date="2019" name="Int. J. Syst. Evol. Microbiol.">
        <title>The Global Catalogue of Microorganisms (GCM) 10K type strain sequencing project: providing services to taxonomists for standard genome sequencing and annotation.</title>
        <authorList>
            <consortium name="The Broad Institute Genomics Platform"/>
            <consortium name="The Broad Institute Genome Sequencing Center for Infectious Disease"/>
            <person name="Wu L."/>
            <person name="Ma J."/>
        </authorList>
    </citation>
    <scope>NUCLEOTIDE SEQUENCE [LARGE SCALE GENOMIC DNA]</scope>
    <source>
        <strain evidence="2">JCM 17727</strain>
    </source>
</reference>
<accession>A0ABP8HT66</accession>
<sequence length="186" mass="21740">MLVIAFLIMLSDGWVNSLVPEKILLEEFGYSCKDLTLTTIVNKSDEVYFVQVLGEYTPIPINKGRMSYGELESQGYSLNEAAYIRWNEYIRQFSKVYEFRVVEQLKGNQQGKVLYKVNDPIYLSKGRLRERNIENNKLYNCVMPIEFEVGSYYVVFPESLNHPENMIKVDLESKARLERVKKILSK</sequence>